<organism evidence="2 3">
    <name type="scientific">Canna indica</name>
    <name type="common">Indian-shot</name>
    <dbReference type="NCBI Taxonomy" id="4628"/>
    <lineage>
        <taxon>Eukaryota</taxon>
        <taxon>Viridiplantae</taxon>
        <taxon>Streptophyta</taxon>
        <taxon>Embryophyta</taxon>
        <taxon>Tracheophyta</taxon>
        <taxon>Spermatophyta</taxon>
        <taxon>Magnoliopsida</taxon>
        <taxon>Liliopsida</taxon>
        <taxon>Zingiberales</taxon>
        <taxon>Cannaceae</taxon>
        <taxon>Canna</taxon>
    </lineage>
</organism>
<gene>
    <name evidence="2" type="ORF">Cni_G17287</name>
</gene>
<dbReference type="PANTHER" id="PTHR31973:SF187">
    <property type="entry name" value="MUTATOR TRANSPOSASE MUDRA PROTEIN"/>
    <property type="match status" value="1"/>
</dbReference>
<dbReference type="PANTHER" id="PTHR31973">
    <property type="entry name" value="POLYPROTEIN, PUTATIVE-RELATED"/>
    <property type="match status" value="1"/>
</dbReference>
<protein>
    <submittedName>
        <fullName evidence="2">Uncharacterized protein</fullName>
    </submittedName>
</protein>
<name>A0AAQ3QEY5_9LILI</name>
<dbReference type="EMBL" id="CP136894">
    <property type="protein sequence ID" value="WOL08534.1"/>
    <property type="molecule type" value="Genomic_DNA"/>
</dbReference>
<reference evidence="2 3" key="1">
    <citation type="submission" date="2023-10" db="EMBL/GenBank/DDBJ databases">
        <title>Chromosome-scale genome assembly provides insights into flower coloration mechanisms of Canna indica.</title>
        <authorList>
            <person name="Li C."/>
        </authorList>
    </citation>
    <scope>NUCLEOTIDE SEQUENCE [LARGE SCALE GENOMIC DNA]</scope>
    <source>
        <tissue evidence="2">Flower</tissue>
    </source>
</reference>
<dbReference type="Proteomes" id="UP001327560">
    <property type="component" value="Chromosome 5"/>
</dbReference>
<accession>A0AAQ3QEY5</accession>
<evidence type="ECO:0000256" key="1">
    <source>
        <dbReference type="SAM" id="MobiDB-lite"/>
    </source>
</evidence>
<proteinExistence type="predicted"/>
<evidence type="ECO:0000313" key="3">
    <source>
        <dbReference type="Proteomes" id="UP001327560"/>
    </source>
</evidence>
<feature type="region of interest" description="Disordered" evidence="1">
    <location>
        <begin position="145"/>
        <end position="221"/>
    </location>
</feature>
<keyword evidence="3" id="KW-1185">Reference proteome</keyword>
<sequence length="221" mass="24569">MASGTLSAPIGGDGERVEAKCVSRGVRSQMHCPWGIYRNWKSGETTFLIKSYVKEHKCSRCMKNRQATVEWLANYYMEQFRQNPSCDVKLMAMDFQSKFYISIARAKWYRVRSYTLEKLRGSVEDHYALLGSYLAELRKKNPASLFNIGQTSQPSRGRGRRGVGRGGRGRGRDEKTQSSTIHVEADVPSTSSGKDRGRVSPSGGKGRGRASTSSGRGRGNA</sequence>
<feature type="compositionally biased region" description="Basic residues" evidence="1">
    <location>
        <begin position="157"/>
        <end position="169"/>
    </location>
</feature>
<evidence type="ECO:0000313" key="2">
    <source>
        <dbReference type="EMBL" id="WOL08534.1"/>
    </source>
</evidence>
<dbReference type="AlphaFoldDB" id="A0AAQ3QEY5"/>